<keyword evidence="3" id="KW-0805">Transcription regulation</keyword>
<dbReference type="InterPro" id="IPR025944">
    <property type="entry name" value="Sigma_54_int_dom_CS"/>
</dbReference>
<dbReference type="PANTHER" id="PTHR32071">
    <property type="entry name" value="TRANSCRIPTIONAL REGULATORY PROTEIN"/>
    <property type="match status" value="1"/>
</dbReference>
<dbReference type="PROSITE" id="PS00688">
    <property type="entry name" value="SIGMA54_INTERACT_3"/>
    <property type="match status" value="1"/>
</dbReference>
<keyword evidence="7" id="KW-1185">Reference proteome</keyword>
<dbReference type="SUPFAM" id="SSF52540">
    <property type="entry name" value="P-loop containing nucleoside triphosphate hydrolases"/>
    <property type="match status" value="1"/>
</dbReference>
<evidence type="ECO:0000256" key="3">
    <source>
        <dbReference type="ARBA" id="ARBA00023015"/>
    </source>
</evidence>
<evidence type="ECO:0000313" key="6">
    <source>
        <dbReference type="EMBL" id="CAH0995668.1"/>
    </source>
</evidence>
<evidence type="ECO:0000256" key="1">
    <source>
        <dbReference type="ARBA" id="ARBA00022741"/>
    </source>
</evidence>
<feature type="domain" description="Sigma-54 factor interaction" evidence="5">
    <location>
        <begin position="16"/>
        <end position="245"/>
    </location>
</feature>
<dbReference type="InterPro" id="IPR002197">
    <property type="entry name" value="HTH_Fis"/>
</dbReference>
<name>A0ABN8ERX6_9BACT</name>
<dbReference type="SUPFAM" id="SSF46689">
    <property type="entry name" value="Homeodomain-like"/>
    <property type="match status" value="1"/>
</dbReference>
<proteinExistence type="predicted"/>
<sequence>MSNNAELQSVKNRFGIIGNAPALNHALSVAIQVAPTDLTVLINGESGSGKESFSKIIHALSSRKHGPFIAINCGAIPEGTIDSELFGHVKGSFTGAIDDRKGYFETTNSGTIFLDEIAELPIGTQARLLRVLENGEFIPVGSSKVKKTDVRVVAATNVNLLDAVERGRFREDLYYRLNTVPIHVPALRERGYDIELLFRKFSTDFAEKNRIRPIELTESAGQMLMNFRFPGNIRQLKNIAEQITILEVERLVSAEILTKYLPREQSSGLPTLLKGLNGGNDSNFSERDLLYKVLFDMRKDMTDLKKLVMSLLQGGQIGADVVQQHQDLFRGIHPEESVALVAPTVYAPPQPNNYQNYHQPIDNQGVIKIDNLQDDRLNIEDISHETEDNSYSLEKQEKEMIARALKKNNFKRKYAALDLGISERTLYRKIKQYDIEDE</sequence>
<dbReference type="PROSITE" id="PS00675">
    <property type="entry name" value="SIGMA54_INTERACT_1"/>
    <property type="match status" value="1"/>
</dbReference>
<dbReference type="CDD" id="cd00009">
    <property type="entry name" value="AAA"/>
    <property type="match status" value="1"/>
</dbReference>
<dbReference type="Pfam" id="PF02954">
    <property type="entry name" value="HTH_8"/>
    <property type="match status" value="1"/>
</dbReference>
<evidence type="ECO:0000313" key="7">
    <source>
        <dbReference type="Proteomes" id="UP000837932"/>
    </source>
</evidence>
<dbReference type="Gene3D" id="3.40.50.300">
    <property type="entry name" value="P-loop containing nucleotide triphosphate hydrolases"/>
    <property type="match status" value="1"/>
</dbReference>
<dbReference type="PROSITE" id="PS50045">
    <property type="entry name" value="SIGMA54_INTERACT_4"/>
    <property type="match status" value="1"/>
</dbReference>
<evidence type="ECO:0000256" key="4">
    <source>
        <dbReference type="ARBA" id="ARBA00023163"/>
    </source>
</evidence>
<keyword evidence="2" id="KW-0067">ATP-binding</keyword>
<keyword evidence="1" id="KW-0547">Nucleotide-binding</keyword>
<dbReference type="InterPro" id="IPR002078">
    <property type="entry name" value="Sigma_54_int"/>
</dbReference>
<dbReference type="RefSeq" id="WP_238806213.1">
    <property type="nucleotide sequence ID" value="NZ_CAKLPY010000001.1"/>
</dbReference>
<dbReference type="InterPro" id="IPR025662">
    <property type="entry name" value="Sigma_54_int_dom_ATP-bd_1"/>
</dbReference>
<dbReference type="Proteomes" id="UP000837932">
    <property type="component" value="Unassembled WGS sequence"/>
</dbReference>
<dbReference type="InterPro" id="IPR027417">
    <property type="entry name" value="P-loop_NTPase"/>
</dbReference>
<keyword evidence="4" id="KW-0804">Transcription</keyword>
<dbReference type="EMBL" id="CAKLPY010000001">
    <property type="protein sequence ID" value="CAH0995668.1"/>
    <property type="molecule type" value="Genomic_DNA"/>
</dbReference>
<dbReference type="Gene3D" id="1.10.8.60">
    <property type="match status" value="1"/>
</dbReference>
<dbReference type="Gene3D" id="1.10.10.60">
    <property type="entry name" value="Homeodomain-like"/>
    <property type="match status" value="1"/>
</dbReference>
<dbReference type="PRINTS" id="PR01590">
    <property type="entry name" value="HTHFIS"/>
</dbReference>
<organism evidence="6 7">
    <name type="scientific">Emticicia aquatica</name>
    <dbReference type="NCBI Taxonomy" id="1681835"/>
    <lineage>
        <taxon>Bacteria</taxon>
        <taxon>Pseudomonadati</taxon>
        <taxon>Bacteroidota</taxon>
        <taxon>Cytophagia</taxon>
        <taxon>Cytophagales</taxon>
        <taxon>Leadbetterellaceae</taxon>
        <taxon>Emticicia</taxon>
    </lineage>
</organism>
<dbReference type="InterPro" id="IPR003593">
    <property type="entry name" value="AAA+_ATPase"/>
</dbReference>
<dbReference type="InterPro" id="IPR058031">
    <property type="entry name" value="AAA_lid_NorR"/>
</dbReference>
<evidence type="ECO:0000256" key="2">
    <source>
        <dbReference type="ARBA" id="ARBA00022840"/>
    </source>
</evidence>
<gene>
    <name evidence="6" type="primary">norR</name>
    <name evidence="6" type="ORF">EMA8858_01793</name>
</gene>
<accession>A0ABN8ERX6</accession>
<protein>
    <submittedName>
        <fullName evidence="6">Anaerobic nitric oxide reductase transcription regulator NorR</fullName>
    </submittedName>
</protein>
<reference evidence="6" key="1">
    <citation type="submission" date="2021-12" db="EMBL/GenBank/DDBJ databases">
        <authorList>
            <person name="Rodrigo-Torres L."/>
            <person name="Arahal R. D."/>
            <person name="Lucena T."/>
        </authorList>
    </citation>
    <scope>NUCLEOTIDE SEQUENCE</scope>
    <source>
        <strain evidence="6">CECT 8858</strain>
    </source>
</reference>
<comment type="caution">
    <text evidence="6">The sequence shown here is derived from an EMBL/GenBank/DDBJ whole genome shotgun (WGS) entry which is preliminary data.</text>
</comment>
<evidence type="ECO:0000259" key="5">
    <source>
        <dbReference type="PROSITE" id="PS50045"/>
    </source>
</evidence>
<dbReference type="SMART" id="SM00382">
    <property type="entry name" value="AAA"/>
    <property type="match status" value="1"/>
</dbReference>
<dbReference type="Pfam" id="PF25601">
    <property type="entry name" value="AAA_lid_14"/>
    <property type="match status" value="1"/>
</dbReference>
<dbReference type="PANTHER" id="PTHR32071:SF121">
    <property type="entry name" value="SIGMA L-DEPENDENT TRANSCRIPTIONAL REGULATOR YQIR-RELATED"/>
    <property type="match status" value="1"/>
</dbReference>
<dbReference type="InterPro" id="IPR009057">
    <property type="entry name" value="Homeodomain-like_sf"/>
</dbReference>
<dbReference type="Pfam" id="PF00158">
    <property type="entry name" value="Sigma54_activat"/>
    <property type="match status" value="1"/>
</dbReference>